<feature type="region of interest" description="Disordered" evidence="5">
    <location>
        <begin position="53"/>
        <end position="134"/>
    </location>
</feature>
<feature type="compositionally biased region" description="Low complexity" evidence="5">
    <location>
        <begin position="98"/>
        <end position="133"/>
    </location>
</feature>
<protein>
    <submittedName>
        <fullName evidence="8">NlpC/P60 family protein</fullName>
    </submittedName>
</protein>
<comment type="similarity">
    <text evidence="1">Belongs to the peptidase C40 family.</text>
</comment>
<dbReference type="GO" id="GO:0008234">
    <property type="term" value="F:cysteine-type peptidase activity"/>
    <property type="evidence" value="ECO:0007669"/>
    <property type="project" value="UniProtKB-KW"/>
</dbReference>
<sequence length="257" mass="25996">MKITRKSIAIVVATASAASMLSFAAPVAGAATNTAVTSSRSFPKVNAPRKNLLAESTSTNVEKNSNWGGLESMSVPKTQSTAEKDAAAKAQQEEQERAAAAAAAAASAAQQSEAASRSAARTSTSTSTATTQQFTVTPPNAKTAAALVSYANQFIGQVPYVYGGSTTSGWDCSGFVMYVYAQFGISLPHSSGAQASAGSAVASLAQAQPGDIIANGAHAGIYIGNNMVVNALNPSAGTTTTPVSVAFTGSYSIRRLL</sequence>
<dbReference type="EMBL" id="CP129674">
    <property type="protein sequence ID" value="XDS45141.1"/>
    <property type="molecule type" value="Genomic_DNA"/>
</dbReference>
<reference evidence="8" key="1">
    <citation type="submission" date="2023-07" db="EMBL/GenBank/DDBJ databases">
        <title>Bifidobacterium aquikefiriaerophilum sp. nov. and Bifidobacterium eccum sp. nov., isolated from water kefir.</title>
        <authorList>
            <person name="Breselge S."/>
            <person name="Bellassi P."/>
            <person name="Barcenilla C."/>
            <person name="Alvarez-Ordonez A."/>
            <person name="Morelli L."/>
            <person name="Cotter P.D."/>
        </authorList>
    </citation>
    <scope>NUCLEOTIDE SEQUENCE</scope>
    <source>
        <strain evidence="8">WK041_4_12</strain>
    </source>
</reference>
<gene>
    <name evidence="8" type="ORF">QN215_03190</name>
</gene>
<feature type="signal peptide" evidence="6">
    <location>
        <begin position="1"/>
        <end position="24"/>
    </location>
</feature>
<dbReference type="InterPro" id="IPR000064">
    <property type="entry name" value="NLP_P60_dom"/>
</dbReference>
<dbReference type="Gene3D" id="3.90.1720.10">
    <property type="entry name" value="endopeptidase domain like (from Nostoc punctiforme)"/>
    <property type="match status" value="1"/>
</dbReference>
<keyword evidence="3" id="KW-0378">Hydrolase</keyword>
<feature type="domain" description="NlpC/P60" evidence="7">
    <location>
        <begin position="141"/>
        <end position="257"/>
    </location>
</feature>
<dbReference type="InterPro" id="IPR038765">
    <property type="entry name" value="Papain-like_cys_pep_sf"/>
</dbReference>
<evidence type="ECO:0000256" key="2">
    <source>
        <dbReference type="ARBA" id="ARBA00022670"/>
    </source>
</evidence>
<feature type="compositionally biased region" description="Polar residues" evidence="5">
    <location>
        <begin position="54"/>
        <end position="67"/>
    </location>
</feature>
<evidence type="ECO:0000256" key="4">
    <source>
        <dbReference type="ARBA" id="ARBA00022807"/>
    </source>
</evidence>
<dbReference type="PANTHER" id="PTHR47053:SF1">
    <property type="entry name" value="MUREIN DD-ENDOPEPTIDASE MEPH-RELATED"/>
    <property type="match status" value="1"/>
</dbReference>
<dbReference type="GO" id="GO:0006508">
    <property type="term" value="P:proteolysis"/>
    <property type="evidence" value="ECO:0007669"/>
    <property type="project" value="UniProtKB-KW"/>
</dbReference>
<organism evidence="8">
    <name type="scientific">Bifidobacterium aquikefiricola</name>
    <dbReference type="NCBI Taxonomy" id="3059038"/>
    <lineage>
        <taxon>Bacteria</taxon>
        <taxon>Bacillati</taxon>
        <taxon>Actinomycetota</taxon>
        <taxon>Actinomycetes</taxon>
        <taxon>Bifidobacteriales</taxon>
        <taxon>Bifidobacteriaceae</taxon>
        <taxon>Bifidobacterium</taxon>
    </lineage>
</organism>
<proteinExistence type="inferred from homology"/>
<dbReference type="InterPro" id="IPR051202">
    <property type="entry name" value="Peptidase_C40"/>
</dbReference>
<evidence type="ECO:0000256" key="3">
    <source>
        <dbReference type="ARBA" id="ARBA00022801"/>
    </source>
</evidence>
<feature type="chain" id="PRO_5044231484" evidence="6">
    <location>
        <begin position="25"/>
        <end position="257"/>
    </location>
</feature>
<evidence type="ECO:0000313" key="8">
    <source>
        <dbReference type="EMBL" id="XDS45141.1"/>
    </source>
</evidence>
<keyword evidence="4" id="KW-0788">Thiol protease</keyword>
<evidence type="ECO:0000256" key="1">
    <source>
        <dbReference type="ARBA" id="ARBA00007074"/>
    </source>
</evidence>
<feature type="compositionally biased region" description="Basic and acidic residues" evidence="5">
    <location>
        <begin position="82"/>
        <end position="97"/>
    </location>
</feature>
<dbReference type="KEGG" id="baqk:QN215_03190"/>
<dbReference type="PANTHER" id="PTHR47053">
    <property type="entry name" value="MUREIN DD-ENDOPEPTIDASE MEPH-RELATED"/>
    <property type="match status" value="1"/>
</dbReference>
<accession>A0AB39U7S3</accession>
<dbReference type="PROSITE" id="PS51935">
    <property type="entry name" value="NLPC_P60"/>
    <property type="match status" value="1"/>
</dbReference>
<dbReference type="SUPFAM" id="SSF54001">
    <property type="entry name" value="Cysteine proteinases"/>
    <property type="match status" value="1"/>
</dbReference>
<keyword evidence="6" id="KW-0732">Signal</keyword>
<name>A0AB39U7S3_9BIFI</name>
<keyword evidence="2" id="KW-0645">Protease</keyword>
<dbReference type="RefSeq" id="WP_369344678.1">
    <property type="nucleotide sequence ID" value="NZ_CP129674.1"/>
</dbReference>
<evidence type="ECO:0000259" key="7">
    <source>
        <dbReference type="PROSITE" id="PS51935"/>
    </source>
</evidence>
<evidence type="ECO:0000256" key="6">
    <source>
        <dbReference type="SAM" id="SignalP"/>
    </source>
</evidence>
<evidence type="ECO:0000256" key="5">
    <source>
        <dbReference type="SAM" id="MobiDB-lite"/>
    </source>
</evidence>
<dbReference type="Pfam" id="PF00877">
    <property type="entry name" value="NLPC_P60"/>
    <property type="match status" value="1"/>
</dbReference>
<dbReference type="AlphaFoldDB" id="A0AB39U7S3"/>